<name>A0A5J5ISP3_9MICO</name>
<dbReference type="OrthoDB" id="5073435at2"/>
<reference evidence="4" key="1">
    <citation type="submission" date="2019-09" db="EMBL/GenBank/DDBJ databases">
        <title>Mumia zhuanghuii sp. nov. isolated from the intestinal contents of plateau pika (Ochotona curzoniae) in the Qinghai-Tibet plateau of China.</title>
        <authorList>
            <person name="Tian Z."/>
        </authorList>
    </citation>
    <scope>NUCLEOTIDE SEQUENCE [LARGE SCALE GENOMIC DNA]</scope>
    <source>
        <strain evidence="4">DSM 25564</strain>
    </source>
</reference>
<evidence type="ECO:0000256" key="1">
    <source>
        <dbReference type="SAM" id="MobiDB-lite"/>
    </source>
</evidence>
<dbReference type="Gene3D" id="1.10.260.40">
    <property type="entry name" value="lambda repressor-like DNA-binding domains"/>
    <property type="match status" value="1"/>
</dbReference>
<dbReference type="InterPro" id="IPR001387">
    <property type="entry name" value="Cro/C1-type_HTH"/>
</dbReference>
<dbReference type="PROSITE" id="PS50943">
    <property type="entry name" value="HTH_CROC1"/>
    <property type="match status" value="1"/>
</dbReference>
<dbReference type="SMART" id="SM00530">
    <property type="entry name" value="HTH_XRE"/>
    <property type="match status" value="1"/>
</dbReference>
<organism evidence="3 4">
    <name type="scientific">Microbacterium radiodurans</name>
    <dbReference type="NCBI Taxonomy" id="661398"/>
    <lineage>
        <taxon>Bacteria</taxon>
        <taxon>Bacillati</taxon>
        <taxon>Actinomycetota</taxon>
        <taxon>Actinomycetes</taxon>
        <taxon>Micrococcales</taxon>
        <taxon>Microbacteriaceae</taxon>
        <taxon>Microbacterium</taxon>
    </lineage>
</organism>
<keyword evidence="4" id="KW-1185">Reference proteome</keyword>
<protein>
    <submittedName>
        <fullName evidence="3">Helix-turn-helix transcriptional regulator</fullName>
    </submittedName>
</protein>
<dbReference type="RefSeq" id="WP_150420096.1">
    <property type="nucleotide sequence ID" value="NZ_VYRZ01000003.1"/>
</dbReference>
<evidence type="ECO:0000313" key="3">
    <source>
        <dbReference type="EMBL" id="KAA9085374.1"/>
    </source>
</evidence>
<accession>A0A5J5ISP3</accession>
<dbReference type="Proteomes" id="UP000327039">
    <property type="component" value="Unassembled WGS sequence"/>
</dbReference>
<dbReference type="Pfam" id="PF13560">
    <property type="entry name" value="HTH_31"/>
    <property type="match status" value="1"/>
</dbReference>
<proteinExistence type="predicted"/>
<dbReference type="AlphaFoldDB" id="A0A5J5ISP3"/>
<evidence type="ECO:0000259" key="2">
    <source>
        <dbReference type="PROSITE" id="PS50943"/>
    </source>
</evidence>
<dbReference type="InterPro" id="IPR010982">
    <property type="entry name" value="Lambda_DNA-bd_dom_sf"/>
</dbReference>
<comment type="caution">
    <text evidence="3">The sequence shown here is derived from an EMBL/GenBank/DDBJ whole genome shotgun (WGS) entry which is preliminary data.</text>
</comment>
<sequence length="115" mass="12313">MPTGTKPVPGPLSHHVARVLTREMARQHKRQIEVAPAVGMSPSQLSRTLAARKVLTIDQLHGLCDYLGLSISEVVTMDDAAGSDLPRIGVRPAEQNDRAVAKQRSSDRGGDDGHG</sequence>
<dbReference type="SUPFAM" id="SSF47413">
    <property type="entry name" value="lambda repressor-like DNA-binding domains"/>
    <property type="match status" value="1"/>
</dbReference>
<feature type="domain" description="HTH cro/C1-type" evidence="2">
    <location>
        <begin position="31"/>
        <end position="74"/>
    </location>
</feature>
<gene>
    <name evidence="3" type="ORF">F6B42_12975</name>
</gene>
<feature type="region of interest" description="Disordered" evidence="1">
    <location>
        <begin position="82"/>
        <end position="115"/>
    </location>
</feature>
<dbReference type="GO" id="GO:0003677">
    <property type="term" value="F:DNA binding"/>
    <property type="evidence" value="ECO:0007669"/>
    <property type="project" value="InterPro"/>
</dbReference>
<feature type="compositionally biased region" description="Basic and acidic residues" evidence="1">
    <location>
        <begin position="94"/>
        <end position="115"/>
    </location>
</feature>
<dbReference type="EMBL" id="VYRZ01000003">
    <property type="protein sequence ID" value="KAA9085374.1"/>
    <property type="molecule type" value="Genomic_DNA"/>
</dbReference>
<dbReference type="CDD" id="cd00093">
    <property type="entry name" value="HTH_XRE"/>
    <property type="match status" value="1"/>
</dbReference>
<evidence type="ECO:0000313" key="4">
    <source>
        <dbReference type="Proteomes" id="UP000327039"/>
    </source>
</evidence>